<dbReference type="EMBL" id="CAGS01000141">
    <property type="protein sequence ID" value="CCF83376.1"/>
    <property type="molecule type" value="Genomic_DNA"/>
</dbReference>
<evidence type="ECO:0008006" key="3">
    <source>
        <dbReference type="Google" id="ProtNLM"/>
    </source>
</evidence>
<reference evidence="1 2" key="1">
    <citation type="journal article" date="2012" name="ISME J.">
        <title>Nitrification expanded: discovery, physiology and genomics of a nitrite-oxidizing bacterium from the phylum Chloroflexi.</title>
        <authorList>
            <person name="Sorokin D.Y."/>
            <person name="Lucker S."/>
            <person name="Vejmelkova D."/>
            <person name="Kostrikina N.A."/>
            <person name="Kleerebezem R."/>
            <person name="Rijpstra W.I."/>
            <person name="Damste J.S."/>
            <person name="Le Paslier D."/>
            <person name="Muyzer G."/>
            <person name="Wagner M."/>
            <person name="van Loosdrecht M.C."/>
            <person name="Daims H."/>
        </authorList>
    </citation>
    <scope>NUCLEOTIDE SEQUENCE [LARGE SCALE GENOMIC DNA]</scope>
    <source>
        <strain evidence="2">none</strain>
    </source>
</reference>
<dbReference type="Proteomes" id="UP000004221">
    <property type="component" value="Unassembled WGS sequence"/>
</dbReference>
<proteinExistence type="predicted"/>
<dbReference type="Gene3D" id="3.40.30.10">
    <property type="entry name" value="Glutaredoxin"/>
    <property type="match status" value="1"/>
</dbReference>
<name>I4EFB4_9BACT</name>
<keyword evidence="2" id="KW-1185">Reference proteome</keyword>
<organism evidence="1 2">
    <name type="scientific">Nitrolancea hollandica Lb</name>
    <dbReference type="NCBI Taxonomy" id="1129897"/>
    <lineage>
        <taxon>Bacteria</taxon>
        <taxon>Pseudomonadati</taxon>
        <taxon>Thermomicrobiota</taxon>
        <taxon>Thermomicrobia</taxon>
        <taxon>Sphaerobacterales</taxon>
        <taxon>Sphaerobacterineae</taxon>
        <taxon>Sphaerobacteraceae</taxon>
        <taxon>Nitrolancea</taxon>
    </lineage>
</organism>
<dbReference type="RefSeq" id="WP_008476484.1">
    <property type="nucleotide sequence ID" value="NZ_CAGS01000141.1"/>
</dbReference>
<comment type="caution">
    <text evidence="1">The sequence shown here is derived from an EMBL/GenBank/DDBJ whole genome shotgun (WGS) entry which is preliminary data.</text>
</comment>
<evidence type="ECO:0000313" key="1">
    <source>
        <dbReference type="EMBL" id="CCF83376.1"/>
    </source>
</evidence>
<protein>
    <recommendedName>
        <fullName evidence="3">Redoxin domain-containing protein</fullName>
    </recommendedName>
</protein>
<gene>
    <name evidence="1" type="ORF">NITHO_2250004</name>
</gene>
<dbReference type="AlphaFoldDB" id="I4EFB4"/>
<accession>I4EFB4</accession>
<evidence type="ECO:0000313" key="2">
    <source>
        <dbReference type="Proteomes" id="UP000004221"/>
    </source>
</evidence>
<sequence>MPDSGRSRGMIRAPEFPDDLQWFNTERPLRLADLRGKLVILDFWTYC</sequence>